<protein>
    <submittedName>
        <fullName evidence="1">Uncharacterized protein</fullName>
    </submittedName>
</protein>
<name>A0ABW1F639_9ACTN</name>
<reference evidence="2" key="1">
    <citation type="journal article" date="2019" name="Int. J. Syst. Evol. Microbiol.">
        <title>The Global Catalogue of Microorganisms (GCM) 10K type strain sequencing project: providing services to taxonomists for standard genome sequencing and annotation.</title>
        <authorList>
            <consortium name="The Broad Institute Genomics Platform"/>
            <consortium name="The Broad Institute Genome Sequencing Center for Infectious Disease"/>
            <person name="Wu L."/>
            <person name="Ma J."/>
        </authorList>
    </citation>
    <scope>NUCLEOTIDE SEQUENCE [LARGE SCALE GENOMIC DNA]</scope>
    <source>
        <strain evidence="2">CGMCC 4.1469</strain>
    </source>
</reference>
<dbReference type="Proteomes" id="UP001596067">
    <property type="component" value="Unassembled WGS sequence"/>
</dbReference>
<dbReference type="EMBL" id="JBHSOD010000044">
    <property type="protein sequence ID" value="MFC5888758.1"/>
    <property type="molecule type" value="Genomic_DNA"/>
</dbReference>
<keyword evidence="2" id="KW-1185">Reference proteome</keyword>
<sequence>MEVKRITVWVTGPVARGLENHIAKARAAEKAWIAAEVMKGRDKRDVRKEALGLRPERWPVQDVLVTRAVERRLGREDLAGPWKPLTPPEETRMRLAGRWPGPDVTGLVAERQFGLPADLLKRLRTASWRVSEEWLRLLEEEDLIGRPLDGRERERRDELAAHLMPPPRIVREALAAPFALMWKPLAKANPSGEQGNDIV</sequence>
<proteinExistence type="predicted"/>
<evidence type="ECO:0000313" key="2">
    <source>
        <dbReference type="Proteomes" id="UP001596067"/>
    </source>
</evidence>
<dbReference type="RefSeq" id="WP_345330301.1">
    <property type="nucleotide sequence ID" value="NZ_BAAAVH010000111.1"/>
</dbReference>
<organism evidence="1 2">
    <name type="scientific">Kitasatospora aburaviensis</name>
    <dbReference type="NCBI Taxonomy" id="67265"/>
    <lineage>
        <taxon>Bacteria</taxon>
        <taxon>Bacillati</taxon>
        <taxon>Actinomycetota</taxon>
        <taxon>Actinomycetes</taxon>
        <taxon>Kitasatosporales</taxon>
        <taxon>Streptomycetaceae</taxon>
        <taxon>Kitasatospora</taxon>
    </lineage>
</organism>
<comment type="caution">
    <text evidence="1">The sequence shown here is derived from an EMBL/GenBank/DDBJ whole genome shotgun (WGS) entry which is preliminary data.</text>
</comment>
<evidence type="ECO:0000313" key="1">
    <source>
        <dbReference type="EMBL" id="MFC5888758.1"/>
    </source>
</evidence>
<accession>A0ABW1F639</accession>
<gene>
    <name evidence="1" type="ORF">ACFP0N_27700</name>
</gene>